<protein>
    <submittedName>
        <fullName evidence="13">LTA synthase family protein</fullName>
    </submittedName>
</protein>
<dbReference type="GO" id="GO:0046872">
    <property type="term" value="F:metal ion binding"/>
    <property type="evidence" value="ECO:0007669"/>
    <property type="project" value="UniProtKB-KW"/>
</dbReference>
<organism evidence="13 14">
    <name type="scientific">Ornithinimicrobium avium</name>
    <dbReference type="NCBI Taxonomy" id="2283195"/>
    <lineage>
        <taxon>Bacteria</taxon>
        <taxon>Bacillati</taxon>
        <taxon>Actinomycetota</taxon>
        <taxon>Actinomycetes</taxon>
        <taxon>Micrococcales</taxon>
        <taxon>Ornithinimicrobiaceae</taxon>
        <taxon>Ornithinimicrobium</taxon>
    </lineage>
</organism>
<keyword evidence="9" id="KW-0479">Metal-binding</keyword>
<dbReference type="CDD" id="cd16015">
    <property type="entry name" value="LTA_synthase"/>
    <property type="match status" value="1"/>
</dbReference>
<evidence type="ECO:0000256" key="8">
    <source>
        <dbReference type="PIRSR" id="PIRSR005091-1"/>
    </source>
</evidence>
<proteinExistence type="inferred from homology"/>
<dbReference type="SUPFAM" id="SSF53649">
    <property type="entry name" value="Alkaline phosphatase-like"/>
    <property type="match status" value="1"/>
</dbReference>
<evidence type="ECO:0000256" key="4">
    <source>
        <dbReference type="ARBA" id="ARBA00022475"/>
    </source>
</evidence>
<dbReference type="Proteomes" id="UP000253790">
    <property type="component" value="Chromosome"/>
</dbReference>
<dbReference type="EMBL" id="CP031229">
    <property type="protein sequence ID" value="AXH95620.1"/>
    <property type="molecule type" value="Genomic_DNA"/>
</dbReference>
<dbReference type="Gene3D" id="3.30.1120.170">
    <property type="match status" value="1"/>
</dbReference>
<feature type="binding site" evidence="10">
    <location>
        <position position="259"/>
    </location>
    <ligand>
        <name>Mn(2+)</name>
        <dbReference type="ChEBI" id="CHEBI:29035"/>
    </ligand>
</feature>
<dbReference type="InterPro" id="IPR017850">
    <property type="entry name" value="Alkaline_phosphatase_core_sf"/>
</dbReference>
<feature type="binding site" evidence="10">
    <location>
        <position position="301"/>
    </location>
    <ligand>
        <name>Mn(2+)</name>
        <dbReference type="ChEBI" id="CHEBI:29035"/>
    </ligand>
</feature>
<accession>A0A345NKR2</accession>
<evidence type="ECO:0000256" key="3">
    <source>
        <dbReference type="ARBA" id="ARBA00009983"/>
    </source>
</evidence>
<dbReference type="PANTHER" id="PTHR47371">
    <property type="entry name" value="LIPOTEICHOIC ACID SYNTHASE"/>
    <property type="match status" value="1"/>
</dbReference>
<evidence type="ECO:0000259" key="12">
    <source>
        <dbReference type="Pfam" id="PF00884"/>
    </source>
</evidence>
<keyword evidence="5 11" id="KW-0812">Transmembrane</keyword>
<feature type="transmembrane region" description="Helical" evidence="11">
    <location>
        <begin position="164"/>
        <end position="182"/>
    </location>
</feature>
<dbReference type="InterPro" id="IPR012160">
    <property type="entry name" value="LtaS-like"/>
</dbReference>
<keyword evidence="7 11" id="KW-0472">Membrane</keyword>
<dbReference type="GO" id="GO:0005886">
    <property type="term" value="C:plasma membrane"/>
    <property type="evidence" value="ECO:0007669"/>
    <property type="project" value="UniProtKB-SubCell"/>
</dbReference>
<evidence type="ECO:0000256" key="5">
    <source>
        <dbReference type="ARBA" id="ARBA00022692"/>
    </source>
</evidence>
<evidence type="ECO:0000256" key="11">
    <source>
        <dbReference type="SAM" id="Phobius"/>
    </source>
</evidence>
<feature type="active site" evidence="8">
    <location>
        <position position="301"/>
    </location>
</feature>
<feature type="binding site" evidence="10">
    <location>
        <position position="475"/>
    </location>
    <ligand>
        <name>Mn(2+)</name>
        <dbReference type="ChEBI" id="CHEBI:29035"/>
    </ligand>
</feature>
<comment type="subcellular location">
    <subcellularLocation>
        <location evidence="1">Cell membrane</location>
        <topology evidence="1">Multi-pass membrane protein</topology>
    </subcellularLocation>
</comment>
<gene>
    <name evidence="13" type="ORF">DV701_05360</name>
</gene>
<evidence type="ECO:0000256" key="6">
    <source>
        <dbReference type="ARBA" id="ARBA00022989"/>
    </source>
</evidence>
<feature type="binding site" evidence="9">
    <location>
        <position position="417"/>
    </location>
    <ligand>
        <name>substrate</name>
    </ligand>
</feature>
<evidence type="ECO:0000256" key="2">
    <source>
        <dbReference type="ARBA" id="ARBA00004936"/>
    </source>
</evidence>
<dbReference type="RefSeq" id="WP_114927385.1">
    <property type="nucleotide sequence ID" value="NZ_CP031229.1"/>
</dbReference>
<dbReference type="Pfam" id="PF00884">
    <property type="entry name" value="Sulfatase"/>
    <property type="match status" value="1"/>
</dbReference>
<keyword evidence="9" id="KW-0464">Manganese</keyword>
<sequence>MLQRAVARGRARERAGALLRAPVDRTFAILLVGLVVKATVLAEAVVGPGWSVLLAAPAAVPLSLLLLAPGLVLHGARRTAYLVGVAAVLSSVLLADLVNVRAFGRLLSVTMIGADAPLDGLGASVVAMLRPVDALFYADVVLVLVLALRGVLARRSAPVRVRVWRALTVAVVGTALFAVQVLTMTSDPAARIVSLSPLGSHVHEAYAELVDTNRVLDPAERRRVEDWFAGNAAYQDPAPEHADLFGALAGKDVFVVQVESLEDVVVGLEVEGQEVTPVLDGLLEESIRFTDVVQQTRDGNTADAELLVHASAYPVQAGAAFMRFPENRGYASLPRLAGDHGWHTQVLHGDVASFWNRDEVYPRLGWDEYVSEEDFADTTQIGMGTADSALFHQALLELEEHAADGPSLMYLSTLTSHTPWDMPPELQGLELTETNHGAGYLQSLHYTDAAFGEFYRALEEQGRLDRSAFVFFGDHEGIHKYFPDEAPPLVPDNDKRLPLIVHVPGMDGFEVDNPGGQVDILPTLAFLMGVPPDEYADRVMGRNLLGAQSGSGVDSDGAITYGVDGLELLTQAYEVADLAVSGDFFMR</sequence>
<keyword evidence="14" id="KW-1185">Reference proteome</keyword>
<name>A0A345NKR2_9MICO</name>
<dbReference type="AlphaFoldDB" id="A0A345NKR2"/>
<feature type="binding site" evidence="10">
    <location>
        <position position="474"/>
    </location>
    <ligand>
        <name>Mn(2+)</name>
        <dbReference type="ChEBI" id="CHEBI:29035"/>
    </ligand>
</feature>
<evidence type="ECO:0000313" key="14">
    <source>
        <dbReference type="Proteomes" id="UP000253790"/>
    </source>
</evidence>
<dbReference type="OrthoDB" id="5363296at2"/>
<keyword evidence="4" id="KW-1003">Cell membrane</keyword>
<dbReference type="PIRSF" id="PIRSF005091">
    <property type="entry name" value="Mmb_sulf_HI1246"/>
    <property type="match status" value="1"/>
</dbReference>
<dbReference type="Gene3D" id="3.40.720.10">
    <property type="entry name" value="Alkaline Phosphatase, subunit A"/>
    <property type="match status" value="1"/>
</dbReference>
<feature type="transmembrane region" description="Helical" evidence="11">
    <location>
        <begin position="80"/>
        <end position="98"/>
    </location>
</feature>
<feature type="transmembrane region" description="Helical" evidence="11">
    <location>
        <begin position="52"/>
        <end position="73"/>
    </location>
</feature>
<dbReference type="PANTHER" id="PTHR47371:SF3">
    <property type="entry name" value="PHOSPHOGLYCEROL TRANSFERASE I"/>
    <property type="match status" value="1"/>
</dbReference>
<evidence type="ECO:0000256" key="1">
    <source>
        <dbReference type="ARBA" id="ARBA00004651"/>
    </source>
</evidence>
<dbReference type="InterPro" id="IPR050448">
    <property type="entry name" value="OpgB/LTA_synthase_biosynth"/>
</dbReference>
<feature type="transmembrane region" description="Helical" evidence="11">
    <location>
        <begin position="134"/>
        <end position="152"/>
    </location>
</feature>
<comment type="pathway">
    <text evidence="2">Cell wall biogenesis; lipoteichoic acid biosynthesis.</text>
</comment>
<evidence type="ECO:0000256" key="10">
    <source>
        <dbReference type="PIRSR" id="PIRSR005091-3"/>
    </source>
</evidence>
<feature type="domain" description="Sulfatase N-terminal" evidence="12">
    <location>
        <begin position="252"/>
        <end position="530"/>
    </location>
</feature>
<reference evidence="13 14" key="1">
    <citation type="submission" date="2018-07" db="EMBL/GenBank/DDBJ databases">
        <title>Complete genome sequencing of Ornithinimicrobium sp. AMA3305.</title>
        <authorList>
            <person name="Bae J.-W."/>
        </authorList>
    </citation>
    <scope>NUCLEOTIDE SEQUENCE [LARGE SCALE GENOMIC DNA]</scope>
    <source>
        <strain evidence="13 14">AMA3305</strain>
    </source>
</reference>
<comment type="similarity">
    <text evidence="3">Belongs to the LTA synthase family.</text>
</comment>
<evidence type="ECO:0000313" key="13">
    <source>
        <dbReference type="EMBL" id="AXH95620.1"/>
    </source>
</evidence>
<evidence type="ECO:0000256" key="7">
    <source>
        <dbReference type="ARBA" id="ARBA00023136"/>
    </source>
</evidence>
<keyword evidence="6 11" id="KW-1133">Transmembrane helix</keyword>
<dbReference type="InterPro" id="IPR000917">
    <property type="entry name" value="Sulfatase_N"/>
</dbReference>
<dbReference type="KEGG" id="orn:DV701_05360"/>
<evidence type="ECO:0000256" key="9">
    <source>
        <dbReference type="PIRSR" id="PIRSR005091-2"/>
    </source>
</evidence>